<name>A0A0P1B009_PLAHL</name>
<evidence type="ECO:0000313" key="3">
    <source>
        <dbReference type="Proteomes" id="UP000054928"/>
    </source>
</evidence>
<dbReference type="AlphaFoldDB" id="A0A0P1B009"/>
<accession>A0A0P1B009</accession>
<feature type="region of interest" description="Disordered" evidence="1">
    <location>
        <begin position="1"/>
        <end position="34"/>
    </location>
</feature>
<dbReference type="EMBL" id="CCYD01002047">
    <property type="protein sequence ID" value="CEG46548.1"/>
    <property type="molecule type" value="Genomic_DNA"/>
</dbReference>
<proteinExistence type="predicted"/>
<dbReference type="GeneID" id="36398002"/>
<dbReference type="OrthoDB" id="127590at2759"/>
<dbReference type="RefSeq" id="XP_024582917.1">
    <property type="nucleotide sequence ID" value="XM_024717416.1"/>
</dbReference>
<evidence type="ECO:0000313" key="2">
    <source>
        <dbReference type="EMBL" id="CEG46548.1"/>
    </source>
</evidence>
<sequence length="233" mass="26470">MAVVDYESDTPFPAWNDEGGELRQRRDTSPARALRTPCPFPDFSSTERYGVISNDLDEAQKRQLEAAPKADLMRAHPRSHIDPLVEYDFRPANPAVETNDAVTRSLRVHIIGPVARTDDELATRRALRARFLVPQESPLDVYRTRLRTQRGARVPAMRTIPVVLAPGESATDDEALFERWVKRHRKLISLHNLQLSHKEVDVREERHLSFCQAQGTPSTSFGLSPCEVWVNNP</sequence>
<evidence type="ECO:0000256" key="1">
    <source>
        <dbReference type="SAM" id="MobiDB-lite"/>
    </source>
</evidence>
<protein>
    <submittedName>
        <fullName evidence="2">Uncharacterized protein</fullName>
    </submittedName>
</protein>
<reference evidence="3" key="1">
    <citation type="submission" date="2014-09" db="EMBL/GenBank/DDBJ databases">
        <authorList>
            <person name="Sharma Rahul"/>
            <person name="Thines Marco"/>
        </authorList>
    </citation>
    <scope>NUCLEOTIDE SEQUENCE [LARGE SCALE GENOMIC DNA]</scope>
</reference>
<feature type="compositionally biased region" description="Basic and acidic residues" evidence="1">
    <location>
        <begin position="20"/>
        <end position="29"/>
    </location>
</feature>
<keyword evidence="3" id="KW-1185">Reference proteome</keyword>
<dbReference type="Proteomes" id="UP000054928">
    <property type="component" value="Unassembled WGS sequence"/>
</dbReference>
<dbReference type="OMA" id="RAHPRSH"/>
<organism evidence="2 3">
    <name type="scientific">Plasmopara halstedii</name>
    <name type="common">Downy mildew of sunflower</name>
    <dbReference type="NCBI Taxonomy" id="4781"/>
    <lineage>
        <taxon>Eukaryota</taxon>
        <taxon>Sar</taxon>
        <taxon>Stramenopiles</taxon>
        <taxon>Oomycota</taxon>
        <taxon>Peronosporomycetes</taxon>
        <taxon>Peronosporales</taxon>
        <taxon>Peronosporaceae</taxon>
        <taxon>Plasmopara</taxon>
    </lineage>
</organism>